<dbReference type="KEGG" id="bfn:OI25_7093"/>
<reference evidence="3 4" key="1">
    <citation type="journal article" date="2015" name="Genome Announc.">
        <title>Complete genome sequences for 59 burkholderia isolates, both pathogenic and near neighbor.</title>
        <authorList>
            <person name="Johnson S.L."/>
            <person name="Bishop-Lilly K.A."/>
            <person name="Ladner J.T."/>
            <person name="Daligault H.E."/>
            <person name="Davenport K.W."/>
            <person name="Jaissle J."/>
            <person name="Frey K.G."/>
            <person name="Koroleva G.I."/>
            <person name="Bruce D.C."/>
            <person name="Coyne S.R."/>
            <person name="Broomall S.M."/>
            <person name="Li P.E."/>
            <person name="Teshima H."/>
            <person name="Gibbons H.S."/>
            <person name="Palacios G.F."/>
            <person name="Rosenzweig C.N."/>
            <person name="Redden C.L."/>
            <person name="Xu Y."/>
            <person name="Minogue T.D."/>
            <person name="Chain P.S."/>
        </authorList>
    </citation>
    <scope>NUCLEOTIDE SEQUENCE [LARGE SCALE GENOMIC DNA]</scope>
    <source>
        <strain evidence="3 4">ATCC BAA-463</strain>
    </source>
</reference>
<feature type="domain" description="Thiolase N-terminal" evidence="2">
    <location>
        <begin position="1"/>
        <end position="100"/>
    </location>
</feature>
<dbReference type="PANTHER" id="PTHR43853">
    <property type="entry name" value="3-KETOACYL-COA THIOLASE, PEROXISOMAL"/>
    <property type="match status" value="1"/>
</dbReference>
<sequence length="114" mass="11812">MKETLTRSGVDPAAIHSVTVGNTILTESRFAYLARVASIQAGLPMDSVAMSVNRLCSSGLQAIVTAAQNILPGDCDHGIGEGVEVMSRGGYLSTAMRNGASSPLGCAGDRRRAF</sequence>
<dbReference type="Gene3D" id="3.40.47.10">
    <property type="match status" value="1"/>
</dbReference>
<keyword evidence="1" id="KW-0808">Transferase</keyword>
<evidence type="ECO:0000313" key="4">
    <source>
        <dbReference type="Proteomes" id="UP000032614"/>
    </source>
</evidence>
<dbReference type="PROSITE" id="PS00098">
    <property type="entry name" value="THIOLASE_1"/>
    <property type="match status" value="1"/>
</dbReference>
<dbReference type="Pfam" id="PF00108">
    <property type="entry name" value="Thiolase_N"/>
    <property type="match status" value="1"/>
</dbReference>
<protein>
    <recommendedName>
        <fullName evidence="2">Thiolase N-terminal domain-containing protein</fullName>
    </recommendedName>
</protein>
<name>A0AAU8TCV3_9BURK</name>
<dbReference type="GO" id="GO:0006635">
    <property type="term" value="P:fatty acid beta-oxidation"/>
    <property type="evidence" value="ECO:0007669"/>
    <property type="project" value="TreeGrafter"/>
</dbReference>
<dbReference type="GO" id="GO:0003988">
    <property type="term" value="F:acetyl-CoA C-acyltransferase activity"/>
    <property type="evidence" value="ECO:0007669"/>
    <property type="project" value="TreeGrafter"/>
</dbReference>
<proteinExistence type="predicted"/>
<dbReference type="InterPro" id="IPR050215">
    <property type="entry name" value="Thiolase-like_sf_Thiolase"/>
</dbReference>
<dbReference type="AlphaFoldDB" id="A0AAU8TCV3"/>
<evidence type="ECO:0000313" key="3">
    <source>
        <dbReference type="EMBL" id="AJZ61779.1"/>
    </source>
</evidence>
<dbReference type="SUPFAM" id="SSF53901">
    <property type="entry name" value="Thiolase-like"/>
    <property type="match status" value="1"/>
</dbReference>
<organism evidence="3 4">
    <name type="scientific">Paraburkholderia fungorum</name>
    <dbReference type="NCBI Taxonomy" id="134537"/>
    <lineage>
        <taxon>Bacteria</taxon>
        <taxon>Pseudomonadati</taxon>
        <taxon>Pseudomonadota</taxon>
        <taxon>Betaproteobacteria</taxon>
        <taxon>Burkholderiales</taxon>
        <taxon>Burkholderiaceae</taxon>
        <taxon>Paraburkholderia</taxon>
    </lineage>
</organism>
<accession>A0AAU8TCV3</accession>
<evidence type="ECO:0000256" key="1">
    <source>
        <dbReference type="ARBA" id="ARBA00022679"/>
    </source>
</evidence>
<dbReference type="Proteomes" id="UP000032614">
    <property type="component" value="Chromosome 2"/>
</dbReference>
<evidence type="ECO:0000259" key="2">
    <source>
        <dbReference type="Pfam" id="PF00108"/>
    </source>
</evidence>
<dbReference type="GO" id="GO:0010124">
    <property type="term" value="P:phenylacetate catabolic process"/>
    <property type="evidence" value="ECO:0007669"/>
    <property type="project" value="TreeGrafter"/>
</dbReference>
<dbReference type="InterPro" id="IPR016039">
    <property type="entry name" value="Thiolase-like"/>
</dbReference>
<dbReference type="PANTHER" id="PTHR43853:SF2">
    <property type="entry name" value="3-OXOADIPYL-COA_3-OXO-5,6-DEHYDROSUBERYL-COA THIOLASE"/>
    <property type="match status" value="1"/>
</dbReference>
<dbReference type="InterPro" id="IPR020615">
    <property type="entry name" value="Thiolase_acyl_enz_int_AS"/>
</dbReference>
<gene>
    <name evidence="3" type="ORF">OI25_7093</name>
</gene>
<dbReference type="EMBL" id="CP010027">
    <property type="protein sequence ID" value="AJZ61779.1"/>
    <property type="molecule type" value="Genomic_DNA"/>
</dbReference>
<dbReference type="InterPro" id="IPR020616">
    <property type="entry name" value="Thiolase_N"/>
</dbReference>